<organism evidence="2">
    <name type="scientific">Arthrobacter saudimassiliensis</name>
    <dbReference type="NCBI Taxonomy" id="1461584"/>
    <lineage>
        <taxon>Bacteria</taxon>
        <taxon>Bacillati</taxon>
        <taxon>Actinomycetota</taxon>
        <taxon>Actinomycetes</taxon>
        <taxon>Micrococcales</taxon>
        <taxon>Micrococcaceae</taxon>
        <taxon>Arthrobacter</taxon>
    </lineage>
</organism>
<name>A0A078MQE3_9MICC</name>
<reference evidence="2" key="1">
    <citation type="submission" date="2014-07" db="EMBL/GenBank/DDBJ databases">
        <authorList>
            <person name="Urmite Genomes Urmite Genomes"/>
        </authorList>
    </citation>
    <scope>NUCLEOTIDE SEQUENCE</scope>
    <source>
        <strain evidence="2">11W110_air</strain>
    </source>
</reference>
<dbReference type="PATRIC" id="fig|1461584.3.peg.361"/>
<accession>A0A078MQE3</accession>
<sequence>MEHSLRVLVRVDTAKASAAIEVRGCLTPETYPSLVNILRHTATLGAVMAVNLLRAQHIDGEALRALLDLTASRIAGGAPFGGPAGIPASVEVPDALPVCAPRGLLERGDPASAVVPGPAPGPATAAGTAAAPATPERRPLSNEEAFARAFLLHDSSVLRTPQERPQSGPRPVSGFG</sequence>
<evidence type="ECO:0000256" key="1">
    <source>
        <dbReference type="SAM" id="MobiDB-lite"/>
    </source>
</evidence>
<feature type="region of interest" description="Disordered" evidence="1">
    <location>
        <begin position="109"/>
        <end position="176"/>
    </location>
</feature>
<dbReference type="EMBL" id="LN483070">
    <property type="protein sequence ID" value="CEA07061.1"/>
    <property type="molecule type" value="Genomic_DNA"/>
</dbReference>
<proteinExistence type="predicted"/>
<feature type="compositionally biased region" description="Low complexity" evidence="1">
    <location>
        <begin position="110"/>
        <end position="134"/>
    </location>
</feature>
<protein>
    <submittedName>
        <fullName evidence="2">Uncharacterized protein</fullName>
    </submittedName>
</protein>
<evidence type="ECO:0000313" key="2">
    <source>
        <dbReference type="EMBL" id="CEA07061.1"/>
    </source>
</evidence>
<dbReference type="AlphaFoldDB" id="A0A078MQE3"/>
<gene>
    <name evidence="2" type="ORF">BN1051_00373</name>
</gene>